<dbReference type="STRING" id="1088818.A0A2H9ZXR2"/>
<dbReference type="EMBL" id="KZ452995">
    <property type="protein sequence ID" value="PKA48090.1"/>
    <property type="molecule type" value="Genomic_DNA"/>
</dbReference>
<dbReference type="InterPro" id="IPR000313">
    <property type="entry name" value="PWWP_dom"/>
</dbReference>
<feature type="region of interest" description="Disordered" evidence="8">
    <location>
        <begin position="559"/>
        <end position="580"/>
    </location>
</feature>
<evidence type="ECO:0000256" key="2">
    <source>
        <dbReference type="ARBA" id="ARBA00022473"/>
    </source>
</evidence>
<keyword evidence="2" id="KW-0217">Developmental protein</keyword>
<sequence>MPPSRRKVANRSRDTAQLQLGDLVLAKVKGFPAWPAKIGRPEDWDKSPDPRKYFVEFFGTSEIAFVAPGDIQTFTDESKSKLSARCQGKTVKYFAQAVKEISEAFDKLQKSSVEPGKILTKNVVDTLTVSDSRLLNNKDMDEFDVLDEVVDGTENGKSFGSLDELHLKSCSENHKGNMKIENCDRKDSAPEPKSPVYSFKRSKQLINNKQKPTADVMGTKLANGSNISEKGLEGLSSYLEARNGEEKVEQIVQASESEAIVLKTKVVGDLKVKENQTGSEKMKKPLSVANVSPSETRMKTLCEKSSGDPHKLEKPGTSKNLKHKSTKIDTLQRVPHNDKLVTSEGNTFVGSSMDFKGNDSEIAVIKRKMPGNEEFSSVKRSKCGDNGVDVAKSTSKFEPSPLMTNNKTKKSMKNIKSGPVKVGNIFASLTEPHDIKSKPHVMKEQKGSDVVSKSSVTSMKAGKNNERAEIKCSKHSNSSKTPVTFAPPRRRALRYLDEDGNDGAEGSRTPIHRDSSGTLFREHSEALDSVGNSRIHHKSGRGSLQVFSLSNVDKVTMQNGSSRMKERSKNKTRSVNAVNISSPGPCKIEEKRLVNSAELPAVLNSMIEGNKKSASPVIREQSNKLGTLGSLENAEKMVSRKDIKLNNKNRAPTVDKAQIYSMGKACATAQYSCSILSPEESTQSLENSKLKSSIQVTLVTENRSNVNFSAECNSDKDFPVGEKSFISGDTNYTDFWPGSKLTDSSITSMRHLIAAAQAKRRQAHSQHLLHGSGPPGSASPDHLQGKSPKLTSTIYAIPSDDLLHNDKSFFQTSANGDSSPSSRQFLPLDQGEHEDDGHSLITGHYDCGSSSGGTEAAVARDALEGMIETLSRTRESIGRATRLAIDCAKYGIASEVVELLIRKLEGEPSFHRKIDLFFLVDSITQCSHTQKGIAGASYIPVVQAALPRLLGAAVPPGASARENRRQCLKVLRLWLERKILPESLLRHCMDEIEGPNDDSSSGFSHKRPSRAERSIDDPIREMEGMLVDEYGSNAKFQFPGLLSAHFFEDEEDFACSPFKGSADGSSNERDHDLEGHHSPEDHPFERHHVLGYVEHKMEMEDVPAVSQDGKSFGGNISFGSRTSDQEYDEVMEQTCNKQNVSLPLSEGHPPLPLDAPPPLPPFPPSPPPPPPPSSPPSSPPPPPPTLPPPSPPPPPPLPSLQPPAQLALTGITQPPLPSSPCPYIGQPSILQEYCRPDNATSNTAVYDSSGIGVKAEVMQHSPNHVAPGIGYVHSVPGISSSRQFEFGKRGEYLAPQVSHSNQQFQQGVAFLQCSPYHTLTQHQALNNPSSQVPSNQLSYMKPVAQQHMHHQYNQNLLSSVSHSYRQYGTEEQWRSKSSDANPDNSGTWMAAGGHFSLNMERGSSHAGFRHPHNLGPSGSIVPGHGFHQMASRADFPASNYWRPA</sequence>
<keyword evidence="6" id="KW-0804">Transcription</keyword>
<feature type="compositionally biased region" description="Pro residues" evidence="8">
    <location>
        <begin position="1149"/>
        <end position="1201"/>
    </location>
</feature>
<gene>
    <name evidence="11" type="primary">HUA2</name>
    <name evidence="11" type="ORF">AXF42_Ash015853</name>
</gene>
<dbReference type="PROSITE" id="PS50812">
    <property type="entry name" value="PWWP"/>
    <property type="match status" value="1"/>
</dbReference>
<evidence type="ECO:0000259" key="9">
    <source>
        <dbReference type="PROSITE" id="PS50812"/>
    </source>
</evidence>
<proteinExistence type="predicted"/>
<keyword evidence="4" id="KW-0805">Transcription regulation</keyword>
<organism evidence="11 12">
    <name type="scientific">Apostasia shenzhenica</name>
    <dbReference type="NCBI Taxonomy" id="1088818"/>
    <lineage>
        <taxon>Eukaryota</taxon>
        <taxon>Viridiplantae</taxon>
        <taxon>Streptophyta</taxon>
        <taxon>Embryophyta</taxon>
        <taxon>Tracheophyta</taxon>
        <taxon>Spermatophyta</taxon>
        <taxon>Magnoliopsida</taxon>
        <taxon>Liliopsida</taxon>
        <taxon>Asparagales</taxon>
        <taxon>Orchidaceae</taxon>
        <taxon>Apostasioideae</taxon>
        <taxon>Apostasia</taxon>
    </lineage>
</organism>
<evidence type="ECO:0000256" key="8">
    <source>
        <dbReference type="SAM" id="MobiDB-lite"/>
    </source>
</evidence>
<dbReference type="Pfam" id="PF00855">
    <property type="entry name" value="PWWP"/>
    <property type="match status" value="1"/>
</dbReference>
<feature type="region of interest" description="Disordered" evidence="8">
    <location>
        <begin position="759"/>
        <end position="788"/>
    </location>
</feature>
<dbReference type="PANTHER" id="PTHR12550:SF70">
    <property type="entry name" value="JIL-1 ANCHORING AND STABILIZING PROTEIN, ISOFORM A"/>
    <property type="match status" value="1"/>
</dbReference>
<feature type="region of interest" description="Disordered" evidence="8">
    <location>
        <begin position="390"/>
        <end position="410"/>
    </location>
</feature>
<dbReference type="OrthoDB" id="62853at2759"/>
<evidence type="ECO:0000259" key="10">
    <source>
        <dbReference type="PROSITE" id="PS51391"/>
    </source>
</evidence>
<evidence type="ECO:0000313" key="11">
    <source>
        <dbReference type="EMBL" id="PKA48090.1"/>
    </source>
</evidence>
<dbReference type="FunFam" id="1.25.40.90:FF:000037">
    <property type="entry name" value="Enhancer of ag-4 2"/>
    <property type="match status" value="1"/>
</dbReference>
<reference evidence="11 12" key="1">
    <citation type="journal article" date="2017" name="Nature">
        <title>The Apostasia genome and the evolution of orchids.</title>
        <authorList>
            <person name="Zhang G.Q."/>
            <person name="Liu K.W."/>
            <person name="Li Z."/>
            <person name="Lohaus R."/>
            <person name="Hsiao Y.Y."/>
            <person name="Niu S.C."/>
            <person name="Wang J.Y."/>
            <person name="Lin Y.C."/>
            <person name="Xu Q."/>
            <person name="Chen L.J."/>
            <person name="Yoshida K."/>
            <person name="Fujiwara S."/>
            <person name="Wang Z.W."/>
            <person name="Zhang Y.Q."/>
            <person name="Mitsuda N."/>
            <person name="Wang M."/>
            <person name="Liu G.H."/>
            <person name="Pecoraro L."/>
            <person name="Huang H.X."/>
            <person name="Xiao X.J."/>
            <person name="Lin M."/>
            <person name="Wu X.Y."/>
            <person name="Wu W.L."/>
            <person name="Chen Y.Y."/>
            <person name="Chang S.B."/>
            <person name="Sakamoto S."/>
            <person name="Ohme-Takagi M."/>
            <person name="Yagi M."/>
            <person name="Zeng S.J."/>
            <person name="Shen C.Y."/>
            <person name="Yeh C.M."/>
            <person name="Luo Y.B."/>
            <person name="Tsai W.C."/>
            <person name="Van de Peer Y."/>
            <person name="Liu Z.J."/>
        </authorList>
    </citation>
    <scope>NUCLEOTIDE SEQUENCE [LARGE SCALE GENOMIC DNA]</scope>
    <source>
        <strain evidence="12">cv. Shenzhen</strain>
        <tissue evidence="11">Stem</tissue>
    </source>
</reference>
<evidence type="ECO:0000256" key="6">
    <source>
        <dbReference type="ARBA" id="ARBA00023163"/>
    </source>
</evidence>
<dbReference type="Proteomes" id="UP000236161">
    <property type="component" value="Unassembled WGS sequence"/>
</dbReference>
<protein>
    <submittedName>
        <fullName evidence="11">Enhancer of AG-4 protein 2</fullName>
    </submittedName>
</protein>
<feature type="domain" description="PWWP" evidence="9">
    <location>
        <begin position="20"/>
        <end position="77"/>
    </location>
</feature>
<feature type="compositionally biased region" description="Basic and acidic residues" evidence="8">
    <location>
        <begin position="302"/>
        <end position="316"/>
    </location>
</feature>
<feature type="region of interest" description="Disordered" evidence="8">
    <location>
        <begin position="1057"/>
        <end position="1085"/>
    </location>
</feature>
<keyword evidence="7" id="KW-0539">Nucleus</keyword>
<feature type="region of interest" description="Disordered" evidence="8">
    <location>
        <begin position="302"/>
        <end position="321"/>
    </location>
</feature>
<dbReference type="Pfam" id="PF04818">
    <property type="entry name" value="CID"/>
    <property type="match status" value="1"/>
</dbReference>
<dbReference type="InterPro" id="IPR008942">
    <property type="entry name" value="ENTH_VHS"/>
</dbReference>
<feature type="region of interest" description="Disordered" evidence="8">
    <location>
        <begin position="807"/>
        <end position="839"/>
    </location>
</feature>
<evidence type="ECO:0000313" key="12">
    <source>
        <dbReference type="Proteomes" id="UP000236161"/>
    </source>
</evidence>
<dbReference type="PROSITE" id="PS51391">
    <property type="entry name" value="CID"/>
    <property type="match status" value="1"/>
</dbReference>
<feature type="compositionally biased region" description="Basic and acidic residues" evidence="8">
    <location>
        <begin position="438"/>
        <end position="447"/>
    </location>
</feature>
<dbReference type="Gene3D" id="1.25.40.90">
    <property type="match status" value="1"/>
</dbReference>
<feature type="compositionally biased region" description="Polar residues" evidence="8">
    <location>
        <begin position="808"/>
        <end position="824"/>
    </location>
</feature>
<evidence type="ECO:0000256" key="3">
    <source>
        <dbReference type="ARBA" id="ARBA00022664"/>
    </source>
</evidence>
<dbReference type="CDD" id="cd20147">
    <property type="entry name" value="PWWP_HULK"/>
    <property type="match status" value="1"/>
</dbReference>
<feature type="region of interest" description="Disordered" evidence="8">
    <location>
        <begin position="438"/>
        <end position="467"/>
    </location>
</feature>
<feature type="region of interest" description="Disordered" evidence="8">
    <location>
        <begin position="498"/>
        <end position="518"/>
    </location>
</feature>
<evidence type="ECO:0000256" key="1">
    <source>
        <dbReference type="ARBA" id="ARBA00004123"/>
    </source>
</evidence>
<dbReference type="PANTHER" id="PTHR12550">
    <property type="entry name" value="HEPATOMA-DERIVED GROWTH FACTOR-RELATED"/>
    <property type="match status" value="1"/>
</dbReference>
<dbReference type="SMART" id="SM00293">
    <property type="entry name" value="PWWP"/>
    <property type="match status" value="1"/>
</dbReference>
<dbReference type="PRINTS" id="PR01217">
    <property type="entry name" value="PRICHEXTENSN"/>
</dbReference>
<dbReference type="GO" id="GO:0005634">
    <property type="term" value="C:nucleus"/>
    <property type="evidence" value="ECO:0007669"/>
    <property type="project" value="UniProtKB-SubCell"/>
</dbReference>
<dbReference type="GO" id="GO:0006397">
    <property type="term" value="P:mRNA processing"/>
    <property type="evidence" value="ECO:0007669"/>
    <property type="project" value="UniProtKB-KW"/>
</dbReference>
<dbReference type="SUPFAM" id="SSF63748">
    <property type="entry name" value="Tudor/PWWP/MBT"/>
    <property type="match status" value="1"/>
</dbReference>
<feature type="compositionally biased region" description="Polar residues" evidence="8">
    <location>
        <begin position="1133"/>
        <end position="1142"/>
    </location>
</feature>
<evidence type="ECO:0000256" key="4">
    <source>
        <dbReference type="ARBA" id="ARBA00023015"/>
    </source>
</evidence>
<feature type="region of interest" description="Disordered" evidence="8">
    <location>
        <begin position="995"/>
        <end position="1016"/>
    </location>
</feature>
<dbReference type="Gene3D" id="2.30.30.140">
    <property type="match status" value="1"/>
</dbReference>
<keyword evidence="12" id="KW-1185">Reference proteome</keyword>
<comment type="subcellular location">
    <subcellularLocation>
        <location evidence="1">Nucleus</location>
    </subcellularLocation>
</comment>
<dbReference type="InterPro" id="IPR006569">
    <property type="entry name" value="CID_dom"/>
</dbReference>
<dbReference type="GO" id="GO:0009908">
    <property type="term" value="P:flower development"/>
    <property type="evidence" value="ECO:0007669"/>
    <property type="project" value="UniProtKB-KW"/>
</dbReference>
<feature type="domain" description="CID" evidence="10">
    <location>
        <begin position="855"/>
        <end position="996"/>
    </location>
</feature>
<feature type="region of interest" description="Disordered" evidence="8">
    <location>
        <begin position="1105"/>
        <end position="1203"/>
    </location>
</feature>
<dbReference type="SMART" id="SM00582">
    <property type="entry name" value="RPR"/>
    <property type="match status" value="1"/>
</dbReference>
<feature type="compositionally biased region" description="Basic and acidic residues" evidence="8">
    <location>
        <begin position="1066"/>
        <end position="1085"/>
    </location>
</feature>
<evidence type="ECO:0000256" key="7">
    <source>
        <dbReference type="ARBA" id="ARBA00023242"/>
    </source>
</evidence>
<accession>A0A2H9ZXR2</accession>
<keyword evidence="3" id="KW-0507">mRNA processing</keyword>
<keyword evidence="5" id="KW-0287">Flowering</keyword>
<evidence type="ECO:0000256" key="5">
    <source>
        <dbReference type="ARBA" id="ARBA00023089"/>
    </source>
</evidence>
<name>A0A2H9ZXR2_9ASPA</name>